<name>A0ABR7IPD0_9CLOT</name>
<keyword evidence="2" id="KW-0808">Transferase</keyword>
<comment type="caution">
    <text evidence="2">The sequence shown here is derived from an EMBL/GenBank/DDBJ whole genome shotgun (WGS) entry which is preliminary data.</text>
</comment>
<dbReference type="InterPro" id="IPR007345">
    <property type="entry name" value="Polysacch_pyruvyl_Trfase"/>
</dbReference>
<gene>
    <name evidence="2" type="ORF">H8Z77_02925</name>
</gene>
<keyword evidence="3" id="KW-1185">Reference proteome</keyword>
<reference evidence="2 3" key="1">
    <citation type="submission" date="2020-08" db="EMBL/GenBank/DDBJ databases">
        <title>Genome public.</title>
        <authorList>
            <person name="Liu C."/>
            <person name="Sun Q."/>
        </authorList>
    </citation>
    <scope>NUCLEOTIDE SEQUENCE [LARGE SCALE GENOMIC DNA]</scope>
    <source>
        <strain evidence="2 3">NSJ-27</strain>
    </source>
</reference>
<dbReference type="GO" id="GO:0016740">
    <property type="term" value="F:transferase activity"/>
    <property type="evidence" value="ECO:0007669"/>
    <property type="project" value="UniProtKB-KW"/>
</dbReference>
<evidence type="ECO:0000313" key="2">
    <source>
        <dbReference type="EMBL" id="MBC5786977.1"/>
    </source>
</evidence>
<sequence>MELIPKIKRFAYYRGREIYHPIRNRLYRLKERKIGISPRYTHVTYDVAGNVGDTVLSQCVRKTFELDSPKGWNIQTVSQPVTQEVVERINSTEKLIIGGGGLFLPDTNPNSKSGWQWAISPQLLQQIQVPIVVYSVGFNNFRGQKNNIAFVENLKLLLQKAEFVGLRNYGSIQAIQNLVGEPFGSKIQYQPCTTTLIRKLYQLPRKQQTGNIALNMAFDREELRFGANKRTILEQVAKAAKALEQKGYRLYYLLHCEVDGKFVEYLQREGVRCQVVNAAFWLPHKLISFYQRMDVVLGMRGHSQMIPFGLNCALISLGTHDKMKWFLEDIQATDWYVELTADVDHLAQRIVAKFEQVYERNPMETWDRLLSQQERLWQITKKNLAQIEIDSSSRRKS</sequence>
<dbReference type="EMBL" id="JACOQK010000001">
    <property type="protein sequence ID" value="MBC5786977.1"/>
    <property type="molecule type" value="Genomic_DNA"/>
</dbReference>
<evidence type="ECO:0000313" key="3">
    <source>
        <dbReference type="Proteomes" id="UP000649151"/>
    </source>
</evidence>
<proteinExistence type="predicted"/>
<organism evidence="2 3">
    <name type="scientific">Clostridium facile</name>
    <dbReference type="NCBI Taxonomy" id="2763035"/>
    <lineage>
        <taxon>Bacteria</taxon>
        <taxon>Bacillati</taxon>
        <taxon>Bacillota</taxon>
        <taxon>Clostridia</taxon>
        <taxon>Eubacteriales</taxon>
        <taxon>Clostridiaceae</taxon>
        <taxon>Clostridium</taxon>
    </lineage>
</organism>
<evidence type="ECO:0000259" key="1">
    <source>
        <dbReference type="Pfam" id="PF04230"/>
    </source>
</evidence>
<protein>
    <submittedName>
        <fullName evidence="2">Polysaccharide pyruvyl transferase family protein</fullName>
    </submittedName>
</protein>
<accession>A0ABR7IPD0</accession>
<dbReference type="Pfam" id="PF04230">
    <property type="entry name" value="PS_pyruv_trans"/>
    <property type="match status" value="1"/>
</dbReference>
<feature type="domain" description="Polysaccharide pyruvyl transferase" evidence="1">
    <location>
        <begin position="89"/>
        <end position="320"/>
    </location>
</feature>
<dbReference type="RefSeq" id="WP_186996143.1">
    <property type="nucleotide sequence ID" value="NZ_JACOQK010000001.1"/>
</dbReference>
<dbReference type="Proteomes" id="UP000649151">
    <property type="component" value="Unassembled WGS sequence"/>
</dbReference>